<keyword evidence="4" id="KW-0614">Plasmid</keyword>
<dbReference type="KEGG" id="ladl:NCTC12735_00848"/>
<reference evidence="3 5" key="1">
    <citation type="submission" date="2015-11" db="EMBL/GenBank/DDBJ databases">
        <title>Identification of large and diverse effector repertoires of 38 Legionella species.</title>
        <authorList>
            <person name="Burstein D."/>
            <person name="Amaro F."/>
            <person name="Zusman T."/>
            <person name="Lifshitz Z."/>
            <person name="Cohen O."/>
            <person name="Gilbert J.A."/>
            <person name="Pupko T."/>
            <person name="Shuman H.A."/>
            <person name="Segal G."/>
        </authorList>
    </citation>
    <scope>NUCLEOTIDE SEQUENCE [LARGE SCALE GENOMIC DNA]</scope>
    <source>
        <strain evidence="3 5">1762-AUS-E</strain>
    </source>
</reference>
<dbReference type="Proteomes" id="UP000281170">
    <property type="component" value="Plasmid 12"/>
</dbReference>
<evidence type="ECO:0000313" key="5">
    <source>
        <dbReference type="Proteomes" id="UP000054859"/>
    </source>
</evidence>
<evidence type="ECO:0000313" key="4">
    <source>
        <dbReference type="EMBL" id="VEH85223.1"/>
    </source>
</evidence>
<feature type="signal peptide" evidence="1">
    <location>
        <begin position="1"/>
        <end position="22"/>
    </location>
</feature>
<dbReference type="AlphaFoldDB" id="A0A0W0R412"/>
<dbReference type="EMBL" id="LR134421">
    <property type="protein sequence ID" value="VEH85223.1"/>
    <property type="molecule type" value="Genomic_DNA"/>
</dbReference>
<geneLocation type="plasmid" evidence="4 6">
    <name>12</name>
</geneLocation>
<dbReference type="Pfam" id="PF13157">
    <property type="entry name" value="Enas"/>
    <property type="match status" value="1"/>
</dbReference>
<feature type="chain" id="PRO_5033727711" description="Endospore appendages core domain-containing protein" evidence="1">
    <location>
        <begin position="23"/>
        <end position="117"/>
    </location>
</feature>
<dbReference type="RefSeq" id="WP_058461527.1">
    <property type="nucleotide sequence ID" value="NZ_CAAAHS010000004.1"/>
</dbReference>
<evidence type="ECO:0000259" key="2">
    <source>
        <dbReference type="Pfam" id="PF13157"/>
    </source>
</evidence>
<sequence length="117" mass="12623">MVKFFQILIITSFGFFATQAFAGKVIKLSPKESKQLTNNYLWTLNATCSIQTKNDNKNKIRVSILKNKGSVNGKNLTTGQGTSVTVKANDSISVSAEPGTKVNLINLGDEPVQAICA</sequence>
<evidence type="ECO:0000313" key="3">
    <source>
        <dbReference type="EMBL" id="KTC65795.1"/>
    </source>
</evidence>
<dbReference type="InterPro" id="IPR025055">
    <property type="entry name" value="Ena_core"/>
</dbReference>
<dbReference type="STRING" id="45056.Lade_0453"/>
<reference evidence="4 6" key="2">
    <citation type="submission" date="2018-12" db="EMBL/GenBank/DDBJ databases">
        <authorList>
            <consortium name="Pathogen Informatics"/>
        </authorList>
    </citation>
    <scope>NUCLEOTIDE SEQUENCE [LARGE SCALE GENOMIC DNA]</scope>
    <source>
        <strain evidence="4 6">NCTC12735</strain>
        <plasmid evidence="6">12</plasmid>
    </source>
</reference>
<name>A0A0W0R412_9GAMM</name>
<gene>
    <name evidence="3" type="ORF">Lade_0453</name>
    <name evidence="4" type="ORF">NCTC12735_00848</name>
</gene>
<accession>A0A0W0R412</accession>
<dbReference type="EMBL" id="LNKA01000001">
    <property type="protein sequence ID" value="KTC65795.1"/>
    <property type="molecule type" value="Genomic_DNA"/>
</dbReference>
<evidence type="ECO:0000256" key="1">
    <source>
        <dbReference type="SAM" id="SignalP"/>
    </source>
</evidence>
<dbReference type="OrthoDB" id="5638996at2"/>
<dbReference type="Proteomes" id="UP000054859">
    <property type="component" value="Unassembled WGS sequence"/>
</dbReference>
<proteinExistence type="predicted"/>
<keyword evidence="5" id="KW-1185">Reference proteome</keyword>
<dbReference type="PATRIC" id="fig|45056.6.peg.469"/>
<keyword evidence="1" id="KW-0732">Signal</keyword>
<organism evidence="3 5">
    <name type="scientific">Legionella adelaidensis</name>
    <dbReference type="NCBI Taxonomy" id="45056"/>
    <lineage>
        <taxon>Bacteria</taxon>
        <taxon>Pseudomonadati</taxon>
        <taxon>Pseudomonadota</taxon>
        <taxon>Gammaproteobacteria</taxon>
        <taxon>Legionellales</taxon>
        <taxon>Legionellaceae</taxon>
        <taxon>Legionella</taxon>
    </lineage>
</organism>
<protein>
    <recommendedName>
        <fullName evidence="2">Endospore appendages core domain-containing protein</fullName>
    </recommendedName>
</protein>
<evidence type="ECO:0000313" key="6">
    <source>
        <dbReference type="Proteomes" id="UP000281170"/>
    </source>
</evidence>
<feature type="domain" description="Endospore appendages core" evidence="2">
    <location>
        <begin position="37"/>
        <end position="100"/>
    </location>
</feature>